<feature type="transmembrane region" description="Helical" evidence="1">
    <location>
        <begin position="128"/>
        <end position="151"/>
    </location>
</feature>
<sequence>MESAPTSYVLPRLIIIMVECVLYGVYAVLFGVAIWTLPNRFHVSSVKIFFFPVIIVLFVLATLNFFYDLVGEAYAILFTIPVNVKPWMTAGETIDTLTYSIADILGDMLLFYRVYAVWGYRKKVLFPLLLLILVAKAFNVIYTAITIQDAIDVDKPLKLLPTKLSFPDLFFILNAIANMSMTLMIAGRVWWISRTIQSGTGRQSQNRWYHRTIAIITESGLIYPVYLITEAALSADDLNPTTIGIIAVGIAPTLVAVRVGSGSAYDNRSLDSMKHEQVSTFRPGLRSFRGPDFAISDSDMQRSSNLVDNSSADSVQGIREEADKLV</sequence>
<gene>
    <name evidence="2" type="ORF">D9757_012493</name>
</gene>
<feature type="transmembrane region" description="Helical" evidence="1">
    <location>
        <begin position="12"/>
        <end position="36"/>
    </location>
</feature>
<protein>
    <submittedName>
        <fullName evidence="2">Uncharacterized protein</fullName>
    </submittedName>
</protein>
<keyword evidence="3" id="KW-1185">Reference proteome</keyword>
<feature type="transmembrane region" description="Helical" evidence="1">
    <location>
        <begin position="241"/>
        <end position="260"/>
    </location>
</feature>
<name>A0A8H5LPI7_9AGAR</name>
<proteinExistence type="predicted"/>
<organism evidence="2 3">
    <name type="scientific">Collybiopsis confluens</name>
    <dbReference type="NCBI Taxonomy" id="2823264"/>
    <lineage>
        <taxon>Eukaryota</taxon>
        <taxon>Fungi</taxon>
        <taxon>Dikarya</taxon>
        <taxon>Basidiomycota</taxon>
        <taxon>Agaricomycotina</taxon>
        <taxon>Agaricomycetes</taxon>
        <taxon>Agaricomycetidae</taxon>
        <taxon>Agaricales</taxon>
        <taxon>Marasmiineae</taxon>
        <taxon>Omphalotaceae</taxon>
        <taxon>Collybiopsis</taxon>
    </lineage>
</organism>
<feature type="transmembrane region" description="Helical" evidence="1">
    <location>
        <begin position="212"/>
        <end position="229"/>
    </location>
</feature>
<feature type="transmembrane region" description="Helical" evidence="1">
    <location>
        <begin position="48"/>
        <end position="67"/>
    </location>
</feature>
<evidence type="ECO:0000256" key="1">
    <source>
        <dbReference type="SAM" id="Phobius"/>
    </source>
</evidence>
<feature type="transmembrane region" description="Helical" evidence="1">
    <location>
        <begin position="171"/>
        <end position="191"/>
    </location>
</feature>
<feature type="transmembrane region" description="Helical" evidence="1">
    <location>
        <begin position="97"/>
        <end position="116"/>
    </location>
</feature>
<evidence type="ECO:0000313" key="3">
    <source>
        <dbReference type="Proteomes" id="UP000518752"/>
    </source>
</evidence>
<reference evidence="2 3" key="1">
    <citation type="journal article" date="2020" name="ISME J.">
        <title>Uncovering the hidden diversity of litter-decomposition mechanisms in mushroom-forming fungi.</title>
        <authorList>
            <person name="Floudas D."/>
            <person name="Bentzer J."/>
            <person name="Ahren D."/>
            <person name="Johansson T."/>
            <person name="Persson P."/>
            <person name="Tunlid A."/>
        </authorList>
    </citation>
    <scope>NUCLEOTIDE SEQUENCE [LARGE SCALE GENOMIC DNA]</scope>
    <source>
        <strain evidence="2 3">CBS 406.79</strain>
    </source>
</reference>
<dbReference type="Proteomes" id="UP000518752">
    <property type="component" value="Unassembled WGS sequence"/>
</dbReference>
<evidence type="ECO:0000313" key="2">
    <source>
        <dbReference type="EMBL" id="KAF5364719.1"/>
    </source>
</evidence>
<keyword evidence="1" id="KW-0472">Membrane</keyword>
<keyword evidence="1" id="KW-0812">Transmembrane</keyword>
<accession>A0A8H5LPI7</accession>
<comment type="caution">
    <text evidence="2">The sequence shown here is derived from an EMBL/GenBank/DDBJ whole genome shotgun (WGS) entry which is preliminary data.</text>
</comment>
<dbReference type="OrthoDB" id="3226582at2759"/>
<dbReference type="EMBL" id="JAACJN010000182">
    <property type="protein sequence ID" value="KAF5364719.1"/>
    <property type="molecule type" value="Genomic_DNA"/>
</dbReference>
<keyword evidence="1" id="KW-1133">Transmembrane helix</keyword>
<dbReference type="AlphaFoldDB" id="A0A8H5LPI7"/>